<reference evidence="3 4" key="1">
    <citation type="submission" date="2021-03" db="EMBL/GenBank/DDBJ databases">
        <title>Sequencing the genomes of 1000 actinobacteria strains.</title>
        <authorList>
            <person name="Klenk H.-P."/>
        </authorList>
    </citation>
    <scope>NUCLEOTIDE SEQUENCE [LARGE SCALE GENOMIC DNA]</scope>
    <source>
        <strain evidence="3 4">DSM 46670</strain>
    </source>
</reference>
<feature type="compositionally biased region" description="Low complexity" evidence="1">
    <location>
        <begin position="88"/>
        <end position="99"/>
    </location>
</feature>
<sequence>MWRKANKAVAGIAVLVAAVPLAMIAAEADGRGGDVIRVPPVGDAAPPGVPVTDVAAVGTDPGVQGQSPSTSADSPVAGQAAPGRTTPGQASAGQASAGQLPREKSVTGPPAQGTTQSRTSNAQPPAQPPAPNPPPPPGPAPSGGPRIVCPDPRPAIPFVPAGAQAEVAMELRYLDAQLTEANRRLVEAQGTSDPNFVRNAILGPLTSRRVASLDRIAIAIGRFGPRPTGLDRFAQCDLR</sequence>
<dbReference type="RefSeq" id="WP_209643044.1">
    <property type="nucleotide sequence ID" value="NZ_JAGINW010000001.1"/>
</dbReference>
<feature type="compositionally biased region" description="Polar residues" evidence="1">
    <location>
        <begin position="64"/>
        <end position="73"/>
    </location>
</feature>
<accession>A0ABS4TND3</accession>
<protein>
    <submittedName>
        <fullName evidence="3">Uncharacterized protein</fullName>
    </submittedName>
</protein>
<evidence type="ECO:0000313" key="3">
    <source>
        <dbReference type="EMBL" id="MBP2325912.1"/>
    </source>
</evidence>
<feature type="signal peptide" evidence="2">
    <location>
        <begin position="1"/>
        <end position="25"/>
    </location>
</feature>
<feature type="region of interest" description="Disordered" evidence="1">
    <location>
        <begin position="47"/>
        <end position="153"/>
    </location>
</feature>
<feature type="compositionally biased region" description="Pro residues" evidence="1">
    <location>
        <begin position="125"/>
        <end position="142"/>
    </location>
</feature>
<evidence type="ECO:0000256" key="1">
    <source>
        <dbReference type="SAM" id="MobiDB-lite"/>
    </source>
</evidence>
<gene>
    <name evidence="3" type="ORF">JOF56_006297</name>
</gene>
<evidence type="ECO:0000256" key="2">
    <source>
        <dbReference type="SAM" id="SignalP"/>
    </source>
</evidence>
<keyword evidence="4" id="KW-1185">Reference proteome</keyword>
<dbReference type="EMBL" id="JAGINW010000001">
    <property type="protein sequence ID" value="MBP2325912.1"/>
    <property type="molecule type" value="Genomic_DNA"/>
</dbReference>
<organism evidence="3 4">
    <name type="scientific">Kibdelosporangium banguiense</name>
    <dbReference type="NCBI Taxonomy" id="1365924"/>
    <lineage>
        <taxon>Bacteria</taxon>
        <taxon>Bacillati</taxon>
        <taxon>Actinomycetota</taxon>
        <taxon>Actinomycetes</taxon>
        <taxon>Pseudonocardiales</taxon>
        <taxon>Pseudonocardiaceae</taxon>
        <taxon>Kibdelosporangium</taxon>
    </lineage>
</organism>
<dbReference type="Proteomes" id="UP001519332">
    <property type="component" value="Unassembled WGS sequence"/>
</dbReference>
<feature type="chain" id="PRO_5046150858" evidence="2">
    <location>
        <begin position="26"/>
        <end position="239"/>
    </location>
</feature>
<keyword evidence="2" id="KW-0732">Signal</keyword>
<comment type="caution">
    <text evidence="3">The sequence shown here is derived from an EMBL/GenBank/DDBJ whole genome shotgun (WGS) entry which is preliminary data.</text>
</comment>
<name>A0ABS4TND3_9PSEU</name>
<proteinExistence type="predicted"/>
<evidence type="ECO:0000313" key="4">
    <source>
        <dbReference type="Proteomes" id="UP001519332"/>
    </source>
</evidence>